<proteinExistence type="predicted"/>
<dbReference type="EMBL" id="JAECVW010000002">
    <property type="protein sequence ID" value="MBH8594877.1"/>
    <property type="molecule type" value="Genomic_DNA"/>
</dbReference>
<dbReference type="InterPro" id="IPR014197">
    <property type="entry name" value="Sporulation_prot_YunB"/>
</dbReference>
<dbReference type="Proteomes" id="UP000633619">
    <property type="component" value="Unassembled WGS sequence"/>
</dbReference>
<organism evidence="1 2">
    <name type="scientific">Thermoactinomyces intermedius</name>
    <dbReference type="NCBI Taxonomy" id="2024"/>
    <lineage>
        <taxon>Bacteria</taxon>
        <taxon>Bacillati</taxon>
        <taxon>Bacillota</taxon>
        <taxon>Bacilli</taxon>
        <taxon>Bacillales</taxon>
        <taxon>Thermoactinomycetaceae</taxon>
        <taxon>Thermoactinomyces</taxon>
    </lineage>
</organism>
<evidence type="ECO:0000313" key="1">
    <source>
        <dbReference type="EMBL" id="MBH8594877.1"/>
    </source>
</evidence>
<reference evidence="1 2" key="1">
    <citation type="submission" date="2020-12" db="EMBL/GenBank/DDBJ databases">
        <title>WGS of Thermoactinomyces spp.</title>
        <authorList>
            <person name="Cheng K."/>
        </authorList>
    </citation>
    <scope>NUCLEOTIDE SEQUENCE [LARGE SCALE GENOMIC DNA]</scope>
    <source>
        <strain evidence="2">CICC 10671\DSM 43846</strain>
    </source>
</reference>
<name>A0A8I1ABN4_THEIN</name>
<dbReference type="Pfam" id="PF09560">
    <property type="entry name" value="Spore_YunB"/>
    <property type="match status" value="1"/>
</dbReference>
<dbReference type="RefSeq" id="WP_181732529.1">
    <property type="nucleotide sequence ID" value="NZ_JACEIR010000008.1"/>
</dbReference>
<evidence type="ECO:0000313" key="2">
    <source>
        <dbReference type="Proteomes" id="UP000633619"/>
    </source>
</evidence>
<keyword evidence="2" id="KW-1185">Reference proteome</keyword>
<comment type="caution">
    <text evidence="1">The sequence shown here is derived from an EMBL/GenBank/DDBJ whole genome shotgun (WGS) entry which is preliminary data.</text>
</comment>
<dbReference type="AlphaFoldDB" id="A0A8I1ABN4"/>
<gene>
    <name evidence="1" type="primary">yunB</name>
    <name evidence="1" type="ORF">I8U20_05985</name>
</gene>
<protein>
    <submittedName>
        <fullName evidence="1">Sporulation protein YunB</fullName>
    </submittedName>
</protein>
<dbReference type="NCBIfam" id="TIGR02832">
    <property type="entry name" value="spo_yunB"/>
    <property type="match status" value="1"/>
</dbReference>
<sequence length="204" mass="22954">MIFLVFLGFTVLTGYLGYTFVNHQLKPVLVALAEEEAKKTAQKAFLKGIEEMQQKVNPVATLQVDKQNRITGVQFNSQMEAKAYQLVTQRILKELSKEENRLKHISFGKILQSSIFADMGPNIPVHIWVEGTPHVTFTSSIEGKGINTTLITVNLQAVIEMQSLLPLTNEHYTLKFNQPIARQVIVGEVPDFYPFGLNPIPQND</sequence>
<accession>A0A8I1ABN4</accession>